<organism evidence="4 5">
    <name type="scientific">Streptomyces niveus</name>
    <name type="common">Streptomyces spheroides</name>
    <dbReference type="NCBI Taxonomy" id="193462"/>
    <lineage>
        <taxon>Bacteria</taxon>
        <taxon>Bacillati</taxon>
        <taxon>Actinomycetota</taxon>
        <taxon>Actinomycetes</taxon>
        <taxon>Kitasatosporales</taxon>
        <taxon>Streptomycetaceae</taxon>
        <taxon>Streptomyces</taxon>
    </lineage>
</organism>
<dbReference type="GO" id="GO:0000270">
    <property type="term" value="P:peptidoglycan metabolic process"/>
    <property type="evidence" value="ECO:0007669"/>
    <property type="project" value="TreeGrafter"/>
</dbReference>
<dbReference type="Pfam" id="PF02113">
    <property type="entry name" value="Peptidase_S13"/>
    <property type="match status" value="3"/>
</dbReference>
<name>A0A1U9QSL3_STRNV</name>
<dbReference type="GO" id="GO:0004185">
    <property type="term" value="F:serine-type carboxypeptidase activity"/>
    <property type="evidence" value="ECO:0007669"/>
    <property type="project" value="InterPro"/>
</dbReference>
<dbReference type="AlphaFoldDB" id="A0A1U9QSL3"/>
<dbReference type="PANTHER" id="PTHR30023:SF0">
    <property type="entry name" value="PENICILLIN-SENSITIVE CARBOXYPEPTIDASE A"/>
    <property type="match status" value="1"/>
</dbReference>
<reference evidence="4 5" key="1">
    <citation type="submission" date="2016-11" db="EMBL/GenBank/DDBJ databases">
        <title>Complete genome sequence of Streptomyces niveus SCSIO 3406.</title>
        <authorList>
            <person name="Zhu Q."/>
            <person name="Cheng W."/>
            <person name="Song Y."/>
            <person name="Li Q."/>
            <person name="Ju J."/>
        </authorList>
    </citation>
    <scope>NUCLEOTIDE SEQUENCE [LARGE SCALE GENOMIC DNA]</scope>
    <source>
        <strain evidence="4 5">SCSIO 3406</strain>
    </source>
</reference>
<accession>A0A1U9QSL3</accession>
<dbReference type="NCBIfam" id="TIGR00666">
    <property type="entry name" value="PBP4"/>
    <property type="match status" value="1"/>
</dbReference>
<dbReference type="SUPFAM" id="SSF56601">
    <property type="entry name" value="beta-lactamase/transpeptidase-like"/>
    <property type="match status" value="1"/>
</dbReference>
<evidence type="ECO:0000313" key="4">
    <source>
        <dbReference type="EMBL" id="AQU67236.1"/>
    </source>
</evidence>
<keyword evidence="4" id="KW-0121">Carboxypeptidase</keyword>
<comment type="similarity">
    <text evidence="1">Belongs to the peptidase S13 family.</text>
</comment>
<dbReference type="PRINTS" id="PR00922">
    <property type="entry name" value="DADACBPTASE3"/>
</dbReference>
<keyword evidence="2" id="KW-0378">Hydrolase</keyword>
<dbReference type="PANTHER" id="PTHR30023">
    <property type="entry name" value="D-ALANYL-D-ALANINE CARBOXYPEPTIDASE"/>
    <property type="match status" value="1"/>
</dbReference>
<dbReference type="GO" id="GO:0006508">
    <property type="term" value="P:proteolysis"/>
    <property type="evidence" value="ECO:0007669"/>
    <property type="project" value="InterPro"/>
</dbReference>
<evidence type="ECO:0000313" key="5">
    <source>
        <dbReference type="Proteomes" id="UP000189677"/>
    </source>
</evidence>
<sequence>MLEPKVWQLTAGSAVLGLVLAAGAVALAGPWDSGQRKAERDWAAAQGGTGGAHHDGKRVRTPAPAPSAARVLAELGVSAESLSAPADLPGDLTTTLGPLLESPDLGPEPAASVVDVATGEQLYGQRADRLMAPASTIKIATAVAALSALGPDHRIPTTVVTADGGKGDDDKPAGKSGDKPGSDADDKPDDSPGDEADGKGEDPTEITLVGGGDATLDRAGLRSLAADTARALRDRGVHRVTVRFDVSLYSGPREHPIGPNDNIAPVTALMAGQGRLDGSAADSFGGPAPRSGDPAGDAADVFADLLRERGLRTSGQPAAGKAPQDADRLAVTYSRPVSTLVERMLTNSDNDIAESLVRQTAIEAGRPASFAGAQQAVQAELKKLKLPVDGVLLRDGSGLNRHDRLTGGLLTALLARAADPGRPELRPVLTGLPVAGFSGTLQGRYTDADATTGSGLIRAKTGTLTGVNSLAGTVVGPGGRLLAFAFLAQDAPAPDTAQRALDHLSAELAS</sequence>
<dbReference type="OrthoDB" id="56883at2"/>
<keyword evidence="5" id="KW-1185">Reference proteome</keyword>
<dbReference type="EMBL" id="CP018047">
    <property type="protein sequence ID" value="AQU67236.1"/>
    <property type="molecule type" value="Genomic_DNA"/>
</dbReference>
<dbReference type="InterPro" id="IPR000667">
    <property type="entry name" value="Peptidase_S13"/>
</dbReference>
<evidence type="ECO:0000256" key="1">
    <source>
        <dbReference type="ARBA" id="ARBA00006096"/>
    </source>
</evidence>
<dbReference type="InterPro" id="IPR012338">
    <property type="entry name" value="Beta-lactam/transpept-like"/>
</dbReference>
<feature type="compositionally biased region" description="Basic and acidic residues" evidence="3">
    <location>
        <begin position="165"/>
        <end position="185"/>
    </location>
</feature>
<protein>
    <submittedName>
        <fullName evidence="4">D-alanyl-D-alanine carboxypeptidase/D-alanyl-D-alanine-endopeptidase</fullName>
    </submittedName>
</protein>
<keyword evidence="4" id="KW-0645">Protease</keyword>
<dbReference type="RefSeq" id="WP_107433853.1">
    <property type="nucleotide sequence ID" value="NZ_CP018047.1"/>
</dbReference>
<evidence type="ECO:0000256" key="3">
    <source>
        <dbReference type="SAM" id="MobiDB-lite"/>
    </source>
</evidence>
<proteinExistence type="inferred from homology"/>
<dbReference type="KEGG" id="snw:BBN63_14265"/>
<feature type="region of interest" description="Disordered" evidence="3">
    <location>
        <begin position="37"/>
        <end position="62"/>
    </location>
</feature>
<evidence type="ECO:0000256" key="2">
    <source>
        <dbReference type="ARBA" id="ARBA00022801"/>
    </source>
</evidence>
<dbReference type="Gene3D" id="3.40.710.10">
    <property type="entry name" value="DD-peptidase/beta-lactamase superfamily"/>
    <property type="match status" value="2"/>
</dbReference>
<gene>
    <name evidence="4" type="ORF">BBN63_14265</name>
</gene>
<feature type="compositionally biased region" description="Acidic residues" evidence="3">
    <location>
        <begin position="186"/>
        <end position="195"/>
    </location>
</feature>
<dbReference type="Proteomes" id="UP000189677">
    <property type="component" value="Chromosome"/>
</dbReference>
<feature type="region of interest" description="Disordered" evidence="3">
    <location>
        <begin position="155"/>
        <end position="213"/>
    </location>
</feature>